<evidence type="ECO:0008006" key="4">
    <source>
        <dbReference type="Google" id="ProtNLM"/>
    </source>
</evidence>
<evidence type="ECO:0000313" key="2">
    <source>
        <dbReference type="EMBL" id="RDX48973.1"/>
    </source>
</evidence>
<gene>
    <name evidence="2" type="ORF">OH76DRAFT_617797</name>
</gene>
<keyword evidence="3" id="KW-1185">Reference proteome</keyword>
<feature type="region of interest" description="Disordered" evidence="1">
    <location>
        <begin position="1"/>
        <end position="33"/>
    </location>
</feature>
<feature type="compositionally biased region" description="Basic residues" evidence="1">
    <location>
        <begin position="8"/>
        <end position="23"/>
    </location>
</feature>
<evidence type="ECO:0000256" key="1">
    <source>
        <dbReference type="SAM" id="MobiDB-lite"/>
    </source>
</evidence>
<proteinExistence type="predicted"/>
<name>A0A371D8W3_9APHY</name>
<dbReference type="AlphaFoldDB" id="A0A371D8W3"/>
<accession>A0A371D8W3</accession>
<dbReference type="EMBL" id="KZ857408">
    <property type="protein sequence ID" value="RDX48973.1"/>
    <property type="molecule type" value="Genomic_DNA"/>
</dbReference>
<dbReference type="OrthoDB" id="3036049at2759"/>
<dbReference type="Proteomes" id="UP000256964">
    <property type="component" value="Unassembled WGS sequence"/>
</dbReference>
<evidence type="ECO:0000313" key="3">
    <source>
        <dbReference type="Proteomes" id="UP000256964"/>
    </source>
</evidence>
<protein>
    <recommendedName>
        <fullName evidence="4">BTB domain-containing protein</fullName>
    </recommendedName>
</protein>
<sequence>MSGDTGPRHSKRPRRSSQRRNGGHRATSSAAACPSRVRLDQLRRHEEFWLDDGTIVLVAQDTAFRVYRGLLASQSTVFQDMLAASSPNATEIFEGCPVVRLSDPPEELAHLLRAILPSNRRVYLGGQDEQPPKYDEVAAVVRLTHIYQIEDVERQALAALQYDRADYGNFSNPSVPLRINYDRPRLDIGVVNIARLTNTPSLLPYSLYMCANLGGEVLKGYTREDGSVEHLSPDDLRWCIDARSRLSCRGLAMCSRIFADTVNKECTTRSSCCTSLKEAFWEVAQRGNPAKTCILDPWGHIISRSAVAHSICPCCKQEMLLRDEEECRAAWNALPEIFDLEIEGWGHV</sequence>
<dbReference type="CDD" id="cd18186">
    <property type="entry name" value="BTB_POZ_ZBTB_KLHL-like"/>
    <property type="match status" value="1"/>
</dbReference>
<dbReference type="STRING" id="139420.A0A371D8W3"/>
<organism evidence="2 3">
    <name type="scientific">Lentinus brumalis</name>
    <dbReference type="NCBI Taxonomy" id="2498619"/>
    <lineage>
        <taxon>Eukaryota</taxon>
        <taxon>Fungi</taxon>
        <taxon>Dikarya</taxon>
        <taxon>Basidiomycota</taxon>
        <taxon>Agaricomycotina</taxon>
        <taxon>Agaricomycetes</taxon>
        <taxon>Polyporales</taxon>
        <taxon>Polyporaceae</taxon>
        <taxon>Lentinus</taxon>
    </lineage>
</organism>
<dbReference type="Gene3D" id="3.30.710.10">
    <property type="entry name" value="Potassium Channel Kv1.1, Chain A"/>
    <property type="match status" value="1"/>
</dbReference>
<reference evidence="2 3" key="1">
    <citation type="journal article" date="2018" name="Biotechnol. Biofuels">
        <title>Integrative visual omics of the white-rot fungus Polyporus brumalis exposes the biotechnological potential of its oxidative enzymes for delignifying raw plant biomass.</title>
        <authorList>
            <person name="Miyauchi S."/>
            <person name="Rancon A."/>
            <person name="Drula E."/>
            <person name="Hage H."/>
            <person name="Chaduli D."/>
            <person name="Favel A."/>
            <person name="Grisel S."/>
            <person name="Henrissat B."/>
            <person name="Herpoel-Gimbert I."/>
            <person name="Ruiz-Duenas F.J."/>
            <person name="Chevret D."/>
            <person name="Hainaut M."/>
            <person name="Lin J."/>
            <person name="Wang M."/>
            <person name="Pangilinan J."/>
            <person name="Lipzen A."/>
            <person name="Lesage-Meessen L."/>
            <person name="Navarro D."/>
            <person name="Riley R."/>
            <person name="Grigoriev I.V."/>
            <person name="Zhou S."/>
            <person name="Raouche S."/>
            <person name="Rosso M.N."/>
        </authorList>
    </citation>
    <scope>NUCLEOTIDE SEQUENCE [LARGE SCALE GENOMIC DNA]</scope>
    <source>
        <strain evidence="2 3">BRFM 1820</strain>
    </source>
</reference>
<dbReference type="InterPro" id="IPR011333">
    <property type="entry name" value="SKP1/BTB/POZ_sf"/>
</dbReference>